<evidence type="ECO:0000256" key="4">
    <source>
        <dbReference type="ARBA" id="ARBA00022827"/>
    </source>
</evidence>
<reference evidence="15 16" key="1">
    <citation type="journal article" date="2015" name="Genome Announc.">
        <title>Complete Genome Sequence of the Type Strain Corynebacterium mustelae DSM 45274, Isolated from Various Tissues of a Male Ferret with Lethal Sepsis.</title>
        <authorList>
            <person name="Ruckert C."/>
            <person name="Eimer J."/>
            <person name="Winkler A."/>
            <person name="Tauch A."/>
        </authorList>
    </citation>
    <scope>NUCLEOTIDE SEQUENCE [LARGE SCALE GENOMIC DNA]</scope>
    <source>
        <strain evidence="15 16">DSM 45274</strain>
    </source>
</reference>
<dbReference type="Proteomes" id="UP000035199">
    <property type="component" value="Chromosome"/>
</dbReference>
<evidence type="ECO:0000313" key="16">
    <source>
        <dbReference type="Proteomes" id="UP000035199"/>
    </source>
</evidence>
<comment type="similarity">
    <text evidence="2 11">Belongs to the acyl-CoA dehydrogenase family.</text>
</comment>
<keyword evidence="3 11" id="KW-0285">Flavoprotein</keyword>
<accession>A0A0G3GZZ2</accession>
<evidence type="ECO:0000256" key="2">
    <source>
        <dbReference type="ARBA" id="ARBA00009347"/>
    </source>
</evidence>
<gene>
    <name evidence="15" type="ORF">CMUST_12000</name>
</gene>
<dbReference type="GO" id="GO:0004361">
    <property type="term" value="F:glutaryl-CoA dehydrogenase activity"/>
    <property type="evidence" value="ECO:0007669"/>
    <property type="project" value="UniProtKB-EC"/>
</dbReference>
<dbReference type="PROSITE" id="PS00073">
    <property type="entry name" value="ACYL_COA_DH_2"/>
    <property type="match status" value="1"/>
</dbReference>
<protein>
    <recommendedName>
        <fullName evidence="9">glutaryl-CoA dehydrogenase (ETF)</fullName>
        <ecNumber evidence="9">1.3.8.6</ecNumber>
    </recommendedName>
</protein>
<evidence type="ECO:0000259" key="14">
    <source>
        <dbReference type="Pfam" id="PF02771"/>
    </source>
</evidence>
<dbReference type="EC" id="1.3.8.6" evidence="9"/>
<dbReference type="InterPro" id="IPR046373">
    <property type="entry name" value="Acyl-CoA_Oxase/DH_mid-dom_sf"/>
</dbReference>
<dbReference type="STRING" id="571915.CMUST_12000"/>
<evidence type="ECO:0000256" key="3">
    <source>
        <dbReference type="ARBA" id="ARBA00022630"/>
    </source>
</evidence>
<evidence type="ECO:0000256" key="8">
    <source>
        <dbReference type="ARBA" id="ARBA00037927"/>
    </source>
</evidence>
<evidence type="ECO:0000256" key="11">
    <source>
        <dbReference type="RuleBase" id="RU362125"/>
    </source>
</evidence>
<dbReference type="Pfam" id="PF02771">
    <property type="entry name" value="Acyl-CoA_dh_N"/>
    <property type="match status" value="1"/>
</dbReference>
<comment type="catalytic activity">
    <reaction evidence="10">
        <text>glutaryl-CoA + oxidized [electron-transfer flavoprotein] + 2 H(+) = (2E)-butenoyl-CoA + reduced [electron-transfer flavoprotein] + CO2</text>
        <dbReference type="Rhea" id="RHEA:13389"/>
        <dbReference type="Rhea" id="RHEA-COMP:10685"/>
        <dbReference type="Rhea" id="RHEA-COMP:10686"/>
        <dbReference type="ChEBI" id="CHEBI:15378"/>
        <dbReference type="ChEBI" id="CHEBI:16526"/>
        <dbReference type="ChEBI" id="CHEBI:57332"/>
        <dbReference type="ChEBI" id="CHEBI:57378"/>
        <dbReference type="ChEBI" id="CHEBI:57692"/>
        <dbReference type="ChEBI" id="CHEBI:58307"/>
        <dbReference type="EC" id="1.3.8.6"/>
    </reaction>
</comment>
<dbReference type="Pfam" id="PF00441">
    <property type="entry name" value="Acyl-CoA_dh_1"/>
    <property type="match status" value="1"/>
</dbReference>
<dbReference type="GO" id="GO:0050660">
    <property type="term" value="F:flavin adenine dinucleotide binding"/>
    <property type="evidence" value="ECO:0007669"/>
    <property type="project" value="InterPro"/>
</dbReference>
<evidence type="ECO:0000259" key="12">
    <source>
        <dbReference type="Pfam" id="PF00441"/>
    </source>
</evidence>
<keyword evidence="5" id="KW-0809">Transit peptide</keyword>
<dbReference type="Gene3D" id="2.40.110.10">
    <property type="entry name" value="Butyryl-CoA Dehydrogenase, subunit A, domain 2"/>
    <property type="match status" value="1"/>
</dbReference>
<dbReference type="InterPro" id="IPR037069">
    <property type="entry name" value="AcylCoA_DH/ox_N_sf"/>
</dbReference>
<dbReference type="RefSeq" id="WP_047262688.1">
    <property type="nucleotide sequence ID" value="NZ_CP011542.1"/>
</dbReference>
<evidence type="ECO:0000256" key="9">
    <source>
        <dbReference type="ARBA" id="ARBA00039033"/>
    </source>
</evidence>
<feature type="domain" description="Acyl-CoA oxidase/dehydrogenase middle" evidence="13">
    <location>
        <begin position="134"/>
        <end position="225"/>
    </location>
</feature>
<evidence type="ECO:0000313" key="15">
    <source>
        <dbReference type="EMBL" id="AKK06711.1"/>
    </source>
</evidence>
<dbReference type="Gene3D" id="1.20.140.10">
    <property type="entry name" value="Butyryl-CoA Dehydrogenase, subunit A, domain 3"/>
    <property type="match status" value="1"/>
</dbReference>
<dbReference type="AlphaFoldDB" id="A0A0G3GZZ2"/>
<dbReference type="SUPFAM" id="SSF56645">
    <property type="entry name" value="Acyl-CoA dehydrogenase NM domain-like"/>
    <property type="match status" value="1"/>
</dbReference>
<keyword evidence="4 11" id="KW-0274">FAD</keyword>
<evidence type="ECO:0000259" key="13">
    <source>
        <dbReference type="Pfam" id="PF02770"/>
    </source>
</evidence>
<dbReference type="PATRIC" id="fig|571915.4.peg.2562"/>
<dbReference type="EMBL" id="CP011542">
    <property type="protein sequence ID" value="AKK06711.1"/>
    <property type="molecule type" value="Genomic_DNA"/>
</dbReference>
<name>A0A0G3GZZ2_9CORY</name>
<comment type="pathway">
    <text evidence="7">Amino-acid metabolism; lysine degradation.</text>
</comment>
<dbReference type="InterPro" id="IPR052033">
    <property type="entry name" value="Glutaryl-CoA_DH_mitochondrial"/>
</dbReference>
<sequence>MPHNLLAPSTDYYGIFSDLDPADEKWWATARDFGVECLKVINEDWEIGRTNPDLVRALGDRDLFTDGVEIPGHEVMSPLAAGLVAMEISRADGSMGAVAAVQGGLVMRSIMLYGSQQHRDTYIEKLARGEIFGAFGLTEPDHGSDAVALETTAVLDGDDYVLNGQKRWIGFGANGHLTIIWARLEDGGVGGFLVPQTTPNYQAEIIKGKGVLRAIDQSLITLKDVRVPAENRLPGVSSFKDVSKVLSATRSGVAWAALGHAIACYEIALEHAKTRTQFGKPLVKFQIIQQRLSEMLQDITSMALHCKQLAVLEAAGHLAPEQASMAKGYCTKHARIVAANARDMLGGSGILLENHIIRHMGDLEALHTYEGTETIQHLIVGRKITGTGAFA</sequence>
<dbReference type="InterPro" id="IPR013786">
    <property type="entry name" value="AcylCoA_DH/ox_N"/>
</dbReference>
<dbReference type="Gene3D" id="1.10.540.10">
    <property type="entry name" value="Acyl-CoA dehydrogenase/oxidase, N-terminal domain"/>
    <property type="match status" value="1"/>
</dbReference>
<comment type="cofactor">
    <cofactor evidence="1 11">
        <name>FAD</name>
        <dbReference type="ChEBI" id="CHEBI:57692"/>
    </cofactor>
</comment>
<dbReference type="InterPro" id="IPR009075">
    <property type="entry name" value="AcylCo_DH/oxidase_C"/>
</dbReference>
<dbReference type="InterPro" id="IPR036250">
    <property type="entry name" value="AcylCo_DH-like_C"/>
</dbReference>
<dbReference type="KEGG" id="cmv:CMUST_12000"/>
<comment type="pathway">
    <text evidence="8">Amino-acid metabolism; tryptophan metabolism.</text>
</comment>
<reference evidence="16" key="2">
    <citation type="submission" date="2015-05" db="EMBL/GenBank/DDBJ databases">
        <title>Complete genome sequence of Corynebacterium mustelae DSM 45274, isolated from various tissues of a male ferret with lethal sepsis.</title>
        <authorList>
            <person name="Ruckert C."/>
            <person name="Albersmeier A."/>
            <person name="Winkler A."/>
            <person name="Tauch A."/>
        </authorList>
    </citation>
    <scope>NUCLEOTIDE SEQUENCE [LARGE SCALE GENOMIC DNA]</scope>
    <source>
        <strain evidence="16">DSM 45274</strain>
    </source>
</reference>
<dbReference type="PANTHER" id="PTHR42807">
    <property type="entry name" value="GLUTARYL-COA DEHYDROGENASE, MITOCHONDRIAL"/>
    <property type="match status" value="1"/>
</dbReference>
<evidence type="ECO:0000256" key="1">
    <source>
        <dbReference type="ARBA" id="ARBA00001974"/>
    </source>
</evidence>
<dbReference type="Pfam" id="PF02770">
    <property type="entry name" value="Acyl-CoA_dh_M"/>
    <property type="match status" value="1"/>
</dbReference>
<evidence type="ECO:0000256" key="5">
    <source>
        <dbReference type="ARBA" id="ARBA00022946"/>
    </source>
</evidence>
<evidence type="ECO:0000256" key="7">
    <source>
        <dbReference type="ARBA" id="ARBA00037899"/>
    </source>
</evidence>
<feature type="domain" description="Acyl-CoA dehydrogenase/oxidase C-terminal" evidence="12">
    <location>
        <begin position="241"/>
        <end position="384"/>
    </location>
</feature>
<evidence type="ECO:0000256" key="10">
    <source>
        <dbReference type="ARBA" id="ARBA00049493"/>
    </source>
</evidence>
<dbReference type="SUPFAM" id="SSF47203">
    <property type="entry name" value="Acyl-CoA dehydrogenase C-terminal domain-like"/>
    <property type="match status" value="1"/>
</dbReference>
<feature type="domain" description="Acyl-CoA dehydrogenase/oxidase N-terminal" evidence="14">
    <location>
        <begin position="24"/>
        <end position="130"/>
    </location>
</feature>
<dbReference type="PANTHER" id="PTHR42807:SF1">
    <property type="entry name" value="GLUTARYL-COA DEHYDROGENASE, MITOCHONDRIAL"/>
    <property type="match status" value="1"/>
</dbReference>
<organism evidence="15 16">
    <name type="scientific">Corynebacterium mustelae</name>
    <dbReference type="NCBI Taxonomy" id="571915"/>
    <lineage>
        <taxon>Bacteria</taxon>
        <taxon>Bacillati</taxon>
        <taxon>Actinomycetota</taxon>
        <taxon>Actinomycetes</taxon>
        <taxon>Mycobacteriales</taxon>
        <taxon>Corynebacteriaceae</taxon>
        <taxon>Corynebacterium</taxon>
    </lineage>
</organism>
<dbReference type="InterPro" id="IPR006089">
    <property type="entry name" value="Acyl-CoA_DH_CS"/>
</dbReference>
<dbReference type="InterPro" id="IPR006091">
    <property type="entry name" value="Acyl-CoA_Oxase/DH_mid-dom"/>
</dbReference>
<dbReference type="InterPro" id="IPR009100">
    <property type="entry name" value="AcylCoA_DH/oxidase_NM_dom_sf"/>
</dbReference>
<dbReference type="OrthoDB" id="9770681at2"/>
<proteinExistence type="inferred from homology"/>
<evidence type="ECO:0000256" key="6">
    <source>
        <dbReference type="ARBA" id="ARBA00023002"/>
    </source>
</evidence>
<keyword evidence="16" id="KW-1185">Reference proteome</keyword>
<keyword evidence="6 11" id="KW-0560">Oxidoreductase</keyword>